<feature type="binding site" evidence="6">
    <location>
        <begin position="24"/>
        <end position="31"/>
    </location>
    <ligand>
        <name>GTP</name>
        <dbReference type="ChEBI" id="CHEBI:37565"/>
    </ligand>
</feature>
<evidence type="ECO:0000256" key="4">
    <source>
        <dbReference type="ARBA" id="ARBA00038765"/>
    </source>
</evidence>
<reference evidence="8" key="1">
    <citation type="submission" date="2022-06" db="EMBL/GenBank/DDBJ databases">
        <authorList>
            <person name="Berger JAMES D."/>
            <person name="Berger JAMES D."/>
        </authorList>
    </citation>
    <scope>NUCLEOTIDE SEQUENCE [LARGE SCALE GENOMIC DNA]</scope>
</reference>
<evidence type="ECO:0000313" key="8">
    <source>
        <dbReference type="Proteomes" id="UP000050795"/>
    </source>
</evidence>
<dbReference type="Pfam" id="PF00025">
    <property type="entry name" value="Arf"/>
    <property type="match status" value="1"/>
</dbReference>
<dbReference type="SMART" id="SM00177">
    <property type="entry name" value="ARF"/>
    <property type="match status" value="1"/>
</dbReference>
<name>A0AA85JED0_TRIRE</name>
<dbReference type="InterPro" id="IPR006689">
    <property type="entry name" value="Small_GTPase_ARF/SAR"/>
</dbReference>
<dbReference type="PANTHER" id="PTHR45909:SF1">
    <property type="entry name" value="ADP-RIBOSYLATION FACTOR-RELATED PROTEIN 1"/>
    <property type="match status" value="1"/>
</dbReference>
<dbReference type="GO" id="GO:0046872">
    <property type="term" value="F:metal ion binding"/>
    <property type="evidence" value="ECO:0007669"/>
    <property type="project" value="UniProtKB-KW"/>
</dbReference>
<protein>
    <recommendedName>
        <fullName evidence="5">ADP-ribosylation factor-related protein 1</fullName>
    </recommendedName>
</protein>
<dbReference type="PROSITE" id="PS51417">
    <property type="entry name" value="ARF"/>
    <property type="match status" value="1"/>
</dbReference>
<proteinExistence type="predicted"/>
<feature type="binding site" evidence="7">
    <location>
        <position position="56"/>
    </location>
    <ligand>
        <name>Mg(2+)</name>
        <dbReference type="ChEBI" id="CHEBI:18420"/>
    </ligand>
</feature>
<dbReference type="GO" id="GO:0003924">
    <property type="term" value="F:GTPase activity"/>
    <property type="evidence" value="ECO:0007669"/>
    <property type="project" value="InterPro"/>
</dbReference>
<dbReference type="SUPFAM" id="SSF52540">
    <property type="entry name" value="P-loop containing nucleoside triphosphate hydrolases"/>
    <property type="match status" value="1"/>
</dbReference>
<organism evidence="8 9">
    <name type="scientific">Trichobilharzia regenti</name>
    <name type="common">Nasal bird schistosome</name>
    <dbReference type="NCBI Taxonomy" id="157069"/>
    <lineage>
        <taxon>Eukaryota</taxon>
        <taxon>Metazoa</taxon>
        <taxon>Spiralia</taxon>
        <taxon>Lophotrochozoa</taxon>
        <taxon>Platyhelminthes</taxon>
        <taxon>Trematoda</taxon>
        <taxon>Digenea</taxon>
        <taxon>Strigeidida</taxon>
        <taxon>Schistosomatoidea</taxon>
        <taxon>Schistosomatidae</taxon>
        <taxon>Trichobilharzia</taxon>
    </lineage>
</organism>
<dbReference type="PROSITE" id="PS51419">
    <property type="entry name" value="RAB"/>
    <property type="match status" value="1"/>
</dbReference>
<dbReference type="InterPro" id="IPR027417">
    <property type="entry name" value="P-loop_NTPase"/>
</dbReference>
<dbReference type="WBParaSite" id="TREG1_25140.3">
    <property type="protein sequence ID" value="TREG1_25140.3"/>
    <property type="gene ID" value="TREG1_25140"/>
</dbReference>
<feature type="binding site" evidence="6">
    <location>
        <position position="78"/>
    </location>
    <ligand>
        <name>GTP</name>
        <dbReference type="ChEBI" id="CHEBI:37565"/>
    </ligand>
</feature>
<evidence type="ECO:0000256" key="2">
    <source>
        <dbReference type="ARBA" id="ARBA00023134"/>
    </source>
</evidence>
<keyword evidence="7" id="KW-0479">Metal-binding</keyword>
<evidence type="ECO:0000256" key="5">
    <source>
        <dbReference type="ARBA" id="ARBA00039478"/>
    </source>
</evidence>
<evidence type="ECO:0000256" key="7">
    <source>
        <dbReference type="PIRSR" id="PIRSR606689-2"/>
    </source>
</evidence>
<dbReference type="SMART" id="SM00178">
    <property type="entry name" value="SAR"/>
    <property type="match status" value="1"/>
</dbReference>
<dbReference type="PRINTS" id="PR00449">
    <property type="entry name" value="RASTRNSFRMNG"/>
</dbReference>
<evidence type="ECO:0000256" key="1">
    <source>
        <dbReference type="ARBA" id="ARBA00022741"/>
    </source>
</evidence>
<keyword evidence="2 6" id="KW-0342">GTP-binding</keyword>
<dbReference type="GO" id="GO:0034067">
    <property type="term" value="P:protein localization to Golgi apparatus"/>
    <property type="evidence" value="ECO:0007669"/>
    <property type="project" value="TreeGrafter"/>
</dbReference>
<comment type="function">
    <text evidence="3">Trans-Golgi-associated GTPase that regulates protein sorting. Controls the targeting of ARL1 and its effector to the trans-Golgi. Required for the lipidation of chylomicrons in the intestine and required for VLDL lipidation in the liver.</text>
</comment>
<dbReference type="SMART" id="SM00175">
    <property type="entry name" value="RAB"/>
    <property type="match status" value="1"/>
</dbReference>
<accession>A0AA85JED0</accession>
<dbReference type="GO" id="GO:0005525">
    <property type="term" value="F:GTP binding"/>
    <property type="evidence" value="ECO:0007669"/>
    <property type="project" value="UniProtKB-KW"/>
</dbReference>
<keyword evidence="7" id="KW-0460">Magnesium</keyword>
<dbReference type="NCBIfam" id="TIGR00231">
    <property type="entry name" value="small_GTP"/>
    <property type="match status" value="1"/>
</dbReference>
<evidence type="ECO:0000313" key="9">
    <source>
        <dbReference type="WBParaSite" id="TREG1_25140.3"/>
    </source>
</evidence>
<dbReference type="Proteomes" id="UP000050795">
    <property type="component" value="Unassembled WGS sequence"/>
</dbReference>
<dbReference type="GO" id="GO:0043001">
    <property type="term" value="P:Golgi to plasma membrane protein transport"/>
    <property type="evidence" value="ECO:0007669"/>
    <property type="project" value="TreeGrafter"/>
</dbReference>
<dbReference type="GO" id="GO:0006886">
    <property type="term" value="P:intracellular protein transport"/>
    <property type="evidence" value="ECO:0007669"/>
    <property type="project" value="TreeGrafter"/>
</dbReference>
<evidence type="ECO:0000256" key="6">
    <source>
        <dbReference type="PIRSR" id="PIRSR606689-1"/>
    </source>
</evidence>
<reference evidence="9" key="2">
    <citation type="submission" date="2023-11" db="UniProtKB">
        <authorList>
            <consortium name="WormBaseParasite"/>
        </authorList>
    </citation>
    <scope>IDENTIFICATION</scope>
</reference>
<comment type="subunit">
    <text evidence="4">Interacts with SYS1.</text>
</comment>
<feature type="binding site" evidence="6">
    <location>
        <begin position="134"/>
        <end position="137"/>
    </location>
    <ligand>
        <name>GTP</name>
        <dbReference type="ChEBI" id="CHEBI:37565"/>
    </ligand>
</feature>
<evidence type="ECO:0000256" key="3">
    <source>
        <dbReference type="ARBA" id="ARBA00037377"/>
    </source>
</evidence>
<dbReference type="CDD" id="cd04160">
    <property type="entry name" value="Arfrp1"/>
    <property type="match status" value="1"/>
</dbReference>
<dbReference type="InterPro" id="IPR005225">
    <property type="entry name" value="Small_GTP-bd"/>
</dbReference>
<keyword evidence="1 6" id="KW-0547">Nucleotide-binding</keyword>
<dbReference type="PANTHER" id="PTHR45909">
    <property type="entry name" value="ADP-RIBOSYLATION FACTOR-RELATED PROTEIN 1"/>
    <property type="match status" value="1"/>
</dbReference>
<sequence>MYTLLRGLWRYLSQKDEFSVLILGLDGAGKTTYLEQAKINFVPNYKSIPMQKITTTVGLNIGFIEIDGIRLKFWDLGGQEELQSLWDKYYAESNGIIFVVDSADSERFEESRDAFDKMVRNPVLDGVPLLVLANKQDLKVNQSGSQSEFHNYFSHNAFHLSEINKIFYDSLRLVGQRQCTFHGVSALNGEGISSSIKWMVDKVKANAEHRPPKQLEMA</sequence>
<keyword evidence="8" id="KW-1185">Reference proteome</keyword>
<dbReference type="GO" id="GO:0005794">
    <property type="term" value="C:Golgi apparatus"/>
    <property type="evidence" value="ECO:0007669"/>
    <property type="project" value="TreeGrafter"/>
</dbReference>
<dbReference type="AlphaFoldDB" id="A0AA85JED0"/>
<feature type="binding site" evidence="7">
    <location>
        <position position="31"/>
    </location>
    <ligand>
        <name>Mg(2+)</name>
        <dbReference type="ChEBI" id="CHEBI:18420"/>
    </ligand>
</feature>
<dbReference type="InterPro" id="IPR024156">
    <property type="entry name" value="Small_GTPase_ARF"/>
</dbReference>
<dbReference type="Gene3D" id="3.40.50.300">
    <property type="entry name" value="P-loop containing nucleotide triphosphate hydrolases"/>
    <property type="match status" value="1"/>
</dbReference>